<protein>
    <submittedName>
        <fullName evidence="2">ABC-2 family transporter</fullName>
    </submittedName>
</protein>
<dbReference type="PANTHER" id="PTHR41309">
    <property type="entry name" value="MEMBRANE PROTEIN-RELATED"/>
    <property type="match status" value="1"/>
</dbReference>
<dbReference type="EMBL" id="SOAZ01000003">
    <property type="protein sequence ID" value="TDT62865.1"/>
    <property type="molecule type" value="Genomic_DNA"/>
</dbReference>
<feature type="transmembrane region" description="Helical" evidence="1">
    <location>
        <begin position="191"/>
        <end position="209"/>
    </location>
</feature>
<dbReference type="RefSeq" id="WP_133627260.1">
    <property type="nucleotide sequence ID" value="NZ_SOAZ01000003.1"/>
</dbReference>
<feature type="transmembrane region" description="Helical" evidence="1">
    <location>
        <begin position="150"/>
        <end position="171"/>
    </location>
</feature>
<keyword evidence="1" id="KW-1133">Transmembrane helix</keyword>
<evidence type="ECO:0000313" key="3">
    <source>
        <dbReference type="Proteomes" id="UP000295325"/>
    </source>
</evidence>
<feature type="transmembrane region" description="Helical" evidence="1">
    <location>
        <begin position="16"/>
        <end position="34"/>
    </location>
</feature>
<feature type="transmembrane region" description="Helical" evidence="1">
    <location>
        <begin position="40"/>
        <end position="58"/>
    </location>
</feature>
<feature type="transmembrane region" description="Helical" evidence="1">
    <location>
        <begin position="79"/>
        <end position="103"/>
    </location>
</feature>
<accession>A0A4R7KW70</accession>
<evidence type="ECO:0000256" key="1">
    <source>
        <dbReference type="SAM" id="Phobius"/>
    </source>
</evidence>
<dbReference type="OrthoDB" id="2917865at2"/>
<reference evidence="2 3" key="1">
    <citation type="submission" date="2019-03" db="EMBL/GenBank/DDBJ databases">
        <title>Genomic Encyclopedia of Type Strains, Phase IV (KMG-IV): sequencing the most valuable type-strain genomes for metagenomic binning, comparative biology and taxonomic classification.</title>
        <authorList>
            <person name="Goeker M."/>
        </authorList>
    </citation>
    <scope>NUCLEOTIDE SEQUENCE [LARGE SCALE GENOMIC DNA]</scope>
    <source>
        <strain evidence="2 3">DSM 24455</strain>
    </source>
</reference>
<feature type="transmembrane region" description="Helical" evidence="1">
    <location>
        <begin position="115"/>
        <end position="138"/>
    </location>
</feature>
<name>A0A4R7KW70_9CLOT</name>
<dbReference type="AlphaFoldDB" id="A0A4R7KW70"/>
<dbReference type="PANTHER" id="PTHR41309:SF2">
    <property type="entry name" value="MEMBRANE PROTEIN"/>
    <property type="match status" value="1"/>
</dbReference>
<dbReference type="Pfam" id="PF13346">
    <property type="entry name" value="ABC2_membrane_5"/>
    <property type="match status" value="1"/>
</dbReference>
<organism evidence="2 3">
    <name type="scientific">Fonticella tunisiensis</name>
    <dbReference type="NCBI Taxonomy" id="1096341"/>
    <lineage>
        <taxon>Bacteria</taxon>
        <taxon>Bacillati</taxon>
        <taxon>Bacillota</taxon>
        <taxon>Clostridia</taxon>
        <taxon>Eubacteriales</taxon>
        <taxon>Clostridiaceae</taxon>
        <taxon>Fonticella</taxon>
    </lineage>
</organism>
<proteinExistence type="predicted"/>
<sequence>MLRLILKDILIQKKTLLTAFIYGFFAIYVFGVKYYTNGGFVAGAVAIGYLFITYAVSYDDKNNCHIALNSLPVKRIEVVLAKYLSVVLFGCIGIFTMIIDGFLAELFGFAMPKNYVAINNVLMVFGVLLVMYSIYYPLYFRFGAVKMNIVNVFLFMTIIVLPKALGEFILNHENNPLIKEVLNFIRNSPKSVIQILSFAAVALISLISIGTSTRIYKSKDF</sequence>
<comment type="caution">
    <text evidence="2">The sequence shown here is derived from an EMBL/GenBank/DDBJ whole genome shotgun (WGS) entry which is preliminary data.</text>
</comment>
<dbReference type="InterPro" id="IPR025699">
    <property type="entry name" value="ABC2_memb-like"/>
</dbReference>
<evidence type="ECO:0000313" key="2">
    <source>
        <dbReference type="EMBL" id="TDT62865.1"/>
    </source>
</evidence>
<gene>
    <name evidence="2" type="ORF">EDD71_103142</name>
</gene>
<keyword evidence="1" id="KW-0472">Membrane</keyword>
<keyword evidence="3" id="KW-1185">Reference proteome</keyword>
<keyword evidence="1" id="KW-0812">Transmembrane</keyword>
<dbReference type="Proteomes" id="UP000295325">
    <property type="component" value="Unassembled WGS sequence"/>
</dbReference>